<evidence type="ECO:0000256" key="4">
    <source>
        <dbReference type="ARBA" id="ARBA00022840"/>
    </source>
</evidence>
<dbReference type="Pfam" id="PF00580">
    <property type="entry name" value="UvrD-helicase"/>
    <property type="match status" value="1"/>
</dbReference>
<evidence type="ECO:0000259" key="8">
    <source>
        <dbReference type="PROSITE" id="PS51198"/>
    </source>
</evidence>
<dbReference type="InterPro" id="IPR027417">
    <property type="entry name" value="P-loop_NTPase"/>
</dbReference>
<keyword evidence="2 7" id="KW-0378">Hydrolase</keyword>
<dbReference type="GO" id="GO:0005524">
    <property type="term" value="F:ATP binding"/>
    <property type="evidence" value="ECO:0007669"/>
    <property type="project" value="UniProtKB-UniRule"/>
</dbReference>
<evidence type="ECO:0000256" key="6">
    <source>
        <dbReference type="ARBA" id="ARBA00034923"/>
    </source>
</evidence>
<dbReference type="AlphaFoldDB" id="A0A855MG66"/>
<comment type="caution">
    <text evidence="7">Lacks conserved residue(s) required for the propagation of feature annotation.</text>
</comment>
<feature type="domain" description="UvrD-like helicase ATP-binding" evidence="8">
    <location>
        <begin position="1"/>
        <end position="207"/>
    </location>
</feature>
<dbReference type="Gene3D" id="1.10.10.160">
    <property type="match status" value="1"/>
</dbReference>
<evidence type="ECO:0000256" key="3">
    <source>
        <dbReference type="ARBA" id="ARBA00022806"/>
    </source>
</evidence>
<evidence type="ECO:0000256" key="5">
    <source>
        <dbReference type="ARBA" id="ARBA00023125"/>
    </source>
</evidence>
<dbReference type="InterPro" id="IPR014016">
    <property type="entry name" value="UvrD-like_ATP-bd"/>
</dbReference>
<dbReference type="PANTHER" id="PTHR11070">
    <property type="entry name" value="UVRD / RECB / PCRA DNA HELICASE FAMILY MEMBER"/>
    <property type="match status" value="1"/>
</dbReference>
<dbReference type="InterPro" id="IPR013986">
    <property type="entry name" value="DExx_box_DNA_helicase_dom_sf"/>
</dbReference>
<reference evidence="9" key="1">
    <citation type="submission" date="2017-12" db="EMBL/GenBank/DDBJ databases">
        <title>First report on the novel genomospecies/subspecies of Pectobacterium carotovorum in Russia.</title>
        <authorList>
            <person name="Shirshikov F.V."/>
            <person name="Miroshnikov K."/>
            <person name="Toshakov S.V."/>
            <person name="Kabanova A.P."/>
            <person name="Barannik A.P."/>
            <person name="Shneider M."/>
            <person name="Ignatov A.N."/>
            <person name="Miroshnikov K.A."/>
        </authorList>
    </citation>
    <scope>NUCLEOTIDE SEQUENCE [LARGE SCALE GENOMIC DNA]</scope>
    <source>
        <strain evidence="9">F131</strain>
    </source>
</reference>
<dbReference type="GO" id="GO:0003677">
    <property type="term" value="F:DNA binding"/>
    <property type="evidence" value="ECO:0007669"/>
    <property type="project" value="UniProtKB-KW"/>
</dbReference>
<evidence type="ECO:0000256" key="7">
    <source>
        <dbReference type="PROSITE-ProRule" id="PRU00560"/>
    </source>
</evidence>
<dbReference type="InterPro" id="IPR000212">
    <property type="entry name" value="DNA_helicase_UvrD/REP"/>
</dbReference>
<dbReference type="Gene3D" id="3.40.50.300">
    <property type="entry name" value="P-loop containing nucleotide triphosphate hydrolases"/>
    <property type="match status" value="1"/>
</dbReference>
<dbReference type="RefSeq" id="WP_230857573.1">
    <property type="nucleotide sequence ID" value="NZ_CP065030.1"/>
</dbReference>
<dbReference type="GO" id="GO:0000725">
    <property type="term" value="P:recombinational repair"/>
    <property type="evidence" value="ECO:0007669"/>
    <property type="project" value="TreeGrafter"/>
</dbReference>
<dbReference type="GO" id="GO:0016787">
    <property type="term" value="F:hydrolase activity"/>
    <property type="evidence" value="ECO:0007669"/>
    <property type="project" value="UniProtKB-UniRule"/>
</dbReference>
<dbReference type="PROSITE" id="PS51198">
    <property type="entry name" value="UVRD_HELICASE_ATP_BIND"/>
    <property type="match status" value="1"/>
</dbReference>
<keyword evidence="3 7" id="KW-0347">Helicase</keyword>
<dbReference type="GO" id="GO:0043138">
    <property type="term" value="F:3'-5' DNA helicase activity"/>
    <property type="evidence" value="ECO:0007669"/>
    <property type="project" value="TreeGrafter"/>
</dbReference>
<proteinExistence type="predicted"/>
<accession>A0A855MG66</accession>
<organism evidence="9">
    <name type="scientific">Pectobacterium versatile</name>
    <dbReference type="NCBI Taxonomy" id="2488639"/>
    <lineage>
        <taxon>Bacteria</taxon>
        <taxon>Pseudomonadati</taxon>
        <taxon>Pseudomonadota</taxon>
        <taxon>Gammaproteobacteria</taxon>
        <taxon>Enterobacterales</taxon>
        <taxon>Pectobacteriaceae</taxon>
        <taxon>Pectobacterium</taxon>
    </lineage>
</organism>
<dbReference type="SUPFAM" id="SSF52540">
    <property type="entry name" value="P-loop containing nucleoside triphosphate hydrolases"/>
    <property type="match status" value="1"/>
</dbReference>
<protein>
    <recommendedName>
        <fullName evidence="6">DNA 3'-5' helicase II</fullName>
    </recommendedName>
</protein>
<evidence type="ECO:0000313" key="9">
    <source>
        <dbReference type="EMBL" id="POY48388.1"/>
    </source>
</evidence>
<keyword evidence="5" id="KW-0238">DNA-binding</keyword>
<keyword evidence="1 7" id="KW-0547">Nucleotide-binding</keyword>
<comment type="caution">
    <text evidence="9">The sequence shown here is derived from an EMBL/GenBank/DDBJ whole genome shotgun (WGS) entry which is preliminary data.</text>
</comment>
<evidence type="ECO:0000256" key="2">
    <source>
        <dbReference type="ARBA" id="ARBA00022801"/>
    </source>
</evidence>
<evidence type="ECO:0000256" key="1">
    <source>
        <dbReference type="ARBA" id="ARBA00022741"/>
    </source>
</evidence>
<sequence>MDTSQLWIGTIHSFCLEWILKPYGIYHEALDRGFRVIDQHERQEILDDLCKPYLKLKPKITFWDCDFYFIEAGYVLLCSQVNKHNGLHKILNKYFEILRESRKIDFELILFYSYQLIIHHPEISSLLGQLFPIVLVDEYQDTKQIQYSIITAILKASRGATRAFIVGDPNQAIYQSLGGYPIAFEDFKSMASIDIKELELSRNYRSSERIINYFGNFNAHATRIEAASDDKTYQSLISFDNAINKKNLEAELIRLIRFNIETIGIAPHNVCVLAPQWTHLASMTRRLAASMPEYSFDGPGQVPFARDIENFWYKLSKIALTQASPGMYIRRLRWAGEVLSDLDAAGVNTTALTRSIFLRECNKIKIDEIDGLIYLHTFFEMLFTNLTINFRLFPQLQ</sequence>
<dbReference type="EMBL" id="PDVW01000033">
    <property type="protein sequence ID" value="POY48388.1"/>
    <property type="molecule type" value="Genomic_DNA"/>
</dbReference>
<keyword evidence="4 7" id="KW-0067">ATP-binding</keyword>
<dbReference type="PANTHER" id="PTHR11070:SF2">
    <property type="entry name" value="ATP-DEPENDENT DNA HELICASE SRS2"/>
    <property type="match status" value="1"/>
</dbReference>
<gene>
    <name evidence="9" type="ORF">F131LOC_03823</name>
</gene>
<name>A0A855MG66_9GAMM</name>